<evidence type="ECO:0000256" key="1">
    <source>
        <dbReference type="SAM" id="SignalP"/>
    </source>
</evidence>
<comment type="caution">
    <text evidence="2">The sequence shown here is derived from an EMBL/GenBank/DDBJ whole genome shotgun (WGS) entry which is preliminary data.</text>
</comment>
<organism evidence="2 3">
    <name type="scientific">Paenibacillus cisolokensis</name>
    <dbReference type="NCBI Taxonomy" id="1658519"/>
    <lineage>
        <taxon>Bacteria</taxon>
        <taxon>Bacillati</taxon>
        <taxon>Bacillota</taxon>
        <taxon>Bacilli</taxon>
        <taxon>Bacillales</taxon>
        <taxon>Paenibacillaceae</taxon>
        <taxon>Paenibacillus</taxon>
    </lineage>
</organism>
<keyword evidence="3" id="KW-1185">Reference proteome</keyword>
<evidence type="ECO:0008006" key="4">
    <source>
        <dbReference type="Google" id="ProtNLM"/>
    </source>
</evidence>
<dbReference type="EMBL" id="BOVJ01000159">
    <property type="protein sequence ID" value="GIQ65952.1"/>
    <property type="molecule type" value="Genomic_DNA"/>
</dbReference>
<sequence length="113" mass="12150">MKQKWAALVAVFAIVGMLMACSSEEPVDLEAVEATLTTKPESASSGSPVELQAAFTGMKVSEKASVTFDIRVGDKPKLVDATYKGDGVFSGSFTFPEKEVTPFIFTCMWKIST</sequence>
<gene>
    <name evidence="2" type="ORF">PACILC2_45200</name>
</gene>
<evidence type="ECO:0000313" key="3">
    <source>
        <dbReference type="Proteomes" id="UP000680304"/>
    </source>
</evidence>
<evidence type="ECO:0000313" key="2">
    <source>
        <dbReference type="EMBL" id="GIQ65952.1"/>
    </source>
</evidence>
<name>A0ABQ4NCK6_9BACL</name>
<accession>A0ABQ4NCK6</accession>
<protein>
    <recommendedName>
        <fullName evidence="4">YtkA-like domain-containing protein</fullName>
    </recommendedName>
</protein>
<reference evidence="2 3" key="1">
    <citation type="submission" date="2021-04" db="EMBL/GenBank/DDBJ databases">
        <title>Draft genome sequence of Paenibacillus cisolokensis, LC2-13A.</title>
        <authorList>
            <person name="Uke A."/>
            <person name="Chhe C."/>
            <person name="Baramee S."/>
            <person name="Kosugi A."/>
        </authorList>
    </citation>
    <scope>NUCLEOTIDE SEQUENCE [LARGE SCALE GENOMIC DNA]</scope>
    <source>
        <strain evidence="2 3">LC2-13A</strain>
    </source>
</reference>
<dbReference type="PROSITE" id="PS51257">
    <property type="entry name" value="PROKAR_LIPOPROTEIN"/>
    <property type="match status" value="1"/>
</dbReference>
<dbReference type="Proteomes" id="UP000680304">
    <property type="component" value="Unassembled WGS sequence"/>
</dbReference>
<feature type="chain" id="PRO_5046971701" description="YtkA-like domain-containing protein" evidence="1">
    <location>
        <begin position="21"/>
        <end position="113"/>
    </location>
</feature>
<keyword evidence="1" id="KW-0732">Signal</keyword>
<dbReference type="RefSeq" id="WP_244863686.1">
    <property type="nucleotide sequence ID" value="NZ_BOVJ01000159.1"/>
</dbReference>
<proteinExistence type="predicted"/>
<feature type="signal peptide" evidence="1">
    <location>
        <begin position="1"/>
        <end position="20"/>
    </location>
</feature>